<dbReference type="GO" id="GO:0022857">
    <property type="term" value="F:transmembrane transporter activity"/>
    <property type="evidence" value="ECO:0007669"/>
    <property type="project" value="InterPro"/>
</dbReference>
<dbReference type="SUPFAM" id="SSF103473">
    <property type="entry name" value="MFS general substrate transporter"/>
    <property type="match status" value="1"/>
</dbReference>
<feature type="transmembrane region" description="Helical" evidence="7">
    <location>
        <begin position="244"/>
        <end position="264"/>
    </location>
</feature>
<evidence type="ECO:0000256" key="3">
    <source>
        <dbReference type="ARBA" id="ARBA00022475"/>
    </source>
</evidence>
<evidence type="ECO:0000256" key="5">
    <source>
        <dbReference type="ARBA" id="ARBA00022989"/>
    </source>
</evidence>
<dbReference type="PANTHER" id="PTHR23513:SF9">
    <property type="entry name" value="ENTEROBACTIN EXPORTER ENTS"/>
    <property type="match status" value="1"/>
</dbReference>
<feature type="transmembrane region" description="Helical" evidence="7">
    <location>
        <begin position="330"/>
        <end position="354"/>
    </location>
</feature>
<protein>
    <submittedName>
        <fullName evidence="9">NRE family putative nickel resistance protein-like MFS transporter</fullName>
    </submittedName>
</protein>
<feature type="transmembrane region" description="Helical" evidence="7">
    <location>
        <begin position="210"/>
        <end position="232"/>
    </location>
</feature>
<dbReference type="PANTHER" id="PTHR23513">
    <property type="entry name" value="INTEGRAL MEMBRANE EFFLUX PROTEIN-RELATED"/>
    <property type="match status" value="1"/>
</dbReference>
<keyword evidence="10" id="KW-1185">Reference proteome</keyword>
<keyword evidence="3" id="KW-1003">Cell membrane</keyword>
<dbReference type="InterPro" id="IPR036259">
    <property type="entry name" value="MFS_trans_sf"/>
</dbReference>
<evidence type="ECO:0000259" key="8">
    <source>
        <dbReference type="PROSITE" id="PS50850"/>
    </source>
</evidence>
<accession>A0A4R7VUL4</accession>
<dbReference type="InterPro" id="IPR010290">
    <property type="entry name" value="TM_effector"/>
</dbReference>
<dbReference type="InterPro" id="IPR022324">
    <property type="entry name" value="Bacilysin_exporter_BacE_put"/>
</dbReference>
<organism evidence="9 10">
    <name type="scientific">Actinophytocola oryzae</name>
    <dbReference type="NCBI Taxonomy" id="502181"/>
    <lineage>
        <taxon>Bacteria</taxon>
        <taxon>Bacillati</taxon>
        <taxon>Actinomycetota</taxon>
        <taxon>Actinomycetes</taxon>
        <taxon>Pseudonocardiales</taxon>
        <taxon>Pseudonocardiaceae</taxon>
    </lineage>
</organism>
<dbReference type="EMBL" id="SOCP01000004">
    <property type="protein sequence ID" value="TDV53534.1"/>
    <property type="molecule type" value="Genomic_DNA"/>
</dbReference>
<reference evidence="9 10" key="1">
    <citation type="submission" date="2019-03" db="EMBL/GenBank/DDBJ databases">
        <title>Genomic Encyclopedia of Archaeal and Bacterial Type Strains, Phase II (KMG-II): from individual species to whole genera.</title>
        <authorList>
            <person name="Goeker M."/>
        </authorList>
    </citation>
    <scope>NUCLEOTIDE SEQUENCE [LARGE SCALE GENOMIC DNA]</scope>
    <source>
        <strain evidence="9 10">DSM 45499</strain>
    </source>
</reference>
<dbReference type="PROSITE" id="PS50850">
    <property type="entry name" value="MFS"/>
    <property type="match status" value="1"/>
</dbReference>
<evidence type="ECO:0000256" key="6">
    <source>
        <dbReference type="ARBA" id="ARBA00023136"/>
    </source>
</evidence>
<evidence type="ECO:0000313" key="9">
    <source>
        <dbReference type="EMBL" id="TDV53534.1"/>
    </source>
</evidence>
<evidence type="ECO:0000313" key="10">
    <source>
        <dbReference type="Proteomes" id="UP000294927"/>
    </source>
</evidence>
<feature type="transmembrane region" description="Helical" evidence="7">
    <location>
        <begin position="30"/>
        <end position="51"/>
    </location>
</feature>
<feature type="transmembrane region" description="Helical" evidence="7">
    <location>
        <begin position="133"/>
        <end position="153"/>
    </location>
</feature>
<keyword evidence="5 7" id="KW-1133">Transmembrane helix</keyword>
<feature type="transmembrane region" description="Helical" evidence="7">
    <location>
        <begin position="270"/>
        <end position="290"/>
    </location>
</feature>
<dbReference type="OrthoDB" id="4204059at2"/>
<dbReference type="Proteomes" id="UP000294927">
    <property type="component" value="Unassembled WGS sequence"/>
</dbReference>
<comment type="subcellular location">
    <subcellularLocation>
        <location evidence="1">Cell inner membrane</location>
        <topology evidence="1">Multi-pass membrane protein</topology>
    </subcellularLocation>
</comment>
<evidence type="ECO:0000256" key="1">
    <source>
        <dbReference type="ARBA" id="ARBA00004429"/>
    </source>
</evidence>
<dbReference type="AlphaFoldDB" id="A0A4R7VUL4"/>
<comment type="caution">
    <text evidence="9">The sequence shown here is derived from an EMBL/GenBank/DDBJ whole genome shotgun (WGS) entry which is preliminary data.</text>
</comment>
<keyword evidence="2" id="KW-0813">Transport</keyword>
<gene>
    <name evidence="9" type="ORF">CLV71_1042</name>
</gene>
<feature type="transmembrane region" description="Helical" evidence="7">
    <location>
        <begin position="160"/>
        <end position="181"/>
    </location>
</feature>
<keyword evidence="6 7" id="KW-0472">Membrane</keyword>
<dbReference type="PRINTS" id="PR01988">
    <property type="entry name" value="EXPORTERBACE"/>
</dbReference>
<keyword evidence="4 7" id="KW-0812">Transmembrane</keyword>
<dbReference type="CDD" id="cd06173">
    <property type="entry name" value="MFS_MefA_like"/>
    <property type="match status" value="1"/>
</dbReference>
<dbReference type="InterPro" id="IPR020846">
    <property type="entry name" value="MFS_dom"/>
</dbReference>
<dbReference type="Pfam" id="PF05977">
    <property type="entry name" value="MFS_3"/>
    <property type="match status" value="1"/>
</dbReference>
<feature type="transmembrane region" description="Helical" evidence="7">
    <location>
        <begin position="96"/>
        <end position="113"/>
    </location>
</feature>
<dbReference type="GO" id="GO:0005886">
    <property type="term" value="C:plasma membrane"/>
    <property type="evidence" value="ECO:0007669"/>
    <property type="project" value="UniProtKB-SubCell"/>
</dbReference>
<evidence type="ECO:0000256" key="7">
    <source>
        <dbReference type="SAM" id="Phobius"/>
    </source>
</evidence>
<feature type="transmembrane region" description="Helical" evidence="7">
    <location>
        <begin position="360"/>
        <end position="380"/>
    </location>
</feature>
<evidence type="ECO:0000256" key="2">
    <source>
        <dbReference type="ARBA" id="ARBA00022448"/>
    </source>
</evidence>
<evidence type="ECO:0000256" key="4">
    <source>
        <dbReference type="ARBA" id="ARBA00022692"/>
    </source>
</evidence>
<proteinExistence type="predicted"/>
<name>A0A4R7VUL4_9PSEU</name>
<dbReference type="Gene3D" id="1.20.1250.20">
    <property type="entry name" value="MFS general substrate transporter like domains"/>
    <property type="match status" value="1"/>
</dbReference>
<feature type="domain" description="Major facilitator superfamily (MFS) profile" evidence="8">
    <location>
        <begin position="1"/>
        <end position="384"/>
    </location>
</feature>
<sequence length="393" mass="39514">MSQPFDMAFRVLLWSRAVSFTGDGIGRTALVLYAAAHGSAAVSLVLLAVAVPRFLGPVAGALADRLDQRKLMAVCEVGQAVVFVLLAVLTPSLPVLVALAGVAGCFATAFVPAGRSVVPVLVPERDLGRANALLGTAFTLQTAVGPTIGGLAVEAGGSRVAFAFNALTFVVSALLLTRLPALRPHGVPKGLWTETVAGLRFVATTPGPRALALSLFVVVSFVAMDNVALVFLVEDRLHGSAAEFGLTQAAFGVGMLAASGLLTVGRLPAVGLLIGGLVLSASGTVATALLPTVLAVAMAQIVAGAGNGVENVASDTLVQRLTPRPMLGRAFGAVGTAAQLGSAVAYVIAAPLVSTLGPRVTFIVAGAGCGLAMLVAVPALRAASRPQLPASTH</sequence>